<proteinExistence type="predicted"/>
<name>A0ABR6YDD0_9BURK</name>
<sequence>MLRKILLRSVLGLVVLIVSLVLLFLIANWRDDTLRPEVREAMQWQAPKIIEDDNAYLLLLGLNARDTVDPLILGKRKLIQQIQDYEKNGVIAPEYSERVADPDEIEILKPKLEVCDHTNTPDCVAFYLARSIEKEREIINSHKTLLKNFERLKVSSNFREIHPPTISASSPNYAPYMYAAELARMQAIRLIANGKPSEGINDLLQIAVLTQNILEHADTLILHTIALANLQKDLRILEEVLRRFPELNSDRKNIAKYLKELSQDPVGIAKVFKFERQYGLQIWMKIYESQSENELDRWEDKILSYFQLPNATLNTLYDWKSLWINGLKEPRVSYSQTKLRIEEQRKTLLGFGIENIYLRNPVSKILLFLHDEGYGVHFERHDDVIAQAHILAIKLEILERGISKSEIPQFVKNHPAQQAIQLDGRPILWDAEKQQLLFELRQPFKQGFQNEKIYRVQLPL</sequence>
<evidence type="ECO:0000256" key="1">
    <source>
        <dbReference type="SAM" id="Phobius"/>
    </source>
</evidence>
<dbReference type="EMBL" id="JACOGA010000011">
    <property type="protein sequence ID" value="MBC3874543.1"/>
    <property type="molecule type" value="Genomic_DNA"/>
</dbReference>
<evidence type="ECO:0000313" key="2">
    <source>
        <dbReference type="EMBL" id="MBC3874543.1"/>
    </source>
</evidence>
<protein>
    <submittedName>
        <fullName evidence="2">Uncharacterized protein</fullName>
    </submittedName>
</protein>
<comment type="caution">
    <text evidence="2">The sequence shown here is derived from an EMBL/GenBank/DDBJ whole genome shotgun (WGS) entry which is preliminary data.</text>
</comment>
<dbReference type="RefSeq" id="WP_186942524.1">
    <property type="nucleotide sequence ID" value="NZ_JACOGA010000011.1"/>
</dbReference>
<keyword evidence="1" id="KW-1133">Transmembrane helix</keyword>
<keyword evidence="1" id="KW-0812">Transmembrane</keyword>
<feature type="transmembrane region" description="Helical" evidence="1">
    <location>
        <begin position="7"/>
        <end position="29"/>
    </location>
</feature>
<dbReference type="Proteomes" id="UP000624279">
    <property type="component" value="Unassembled WGS sequence"/>
</dbReference>
<gene>
    <name evidence="2" type="ORF">H8K55_13170</name>
</gene>
<reference evidence="2 3" key="1">
    <citation type="submission" date="2020-08" db="EMBL/GenBank/DDBJ databases">
        <title>Novel species isolated from subtropical streams in China.</title>
        <authorList>
            <person name="Lu H."/>
        </authorList>
    </citation>
    <scope>NUCLEOTIDE SEQUENCE [LARGE SCALE GENOMIC DNA]</scope>
    <source>
        <strain evidence="2 3">LX15W</strain>
    </source>
</reference>
<keyword evidence="1" id="KW-0472">Membrane</keyword>
<accession>A0ABR6YDD0</accession>
<evidence type="ECO:0000313" key="3">
    <source>
        <dbReference type="Proteomes" id="UP000624279"/>
    </source>
</evidence>
<keyword evidence="3" id="KW-1185">Reference proteome</keyword>
<organism evidence="2 3">
    <name type="scientific">Undibacterium flavidum</name>
    <dbReference type="NCBI Taxonomy" id="2762297"/>
    <lineage>
        <taxon>Bacteria</taxon>
        <taxon>Pseudomonadati</taxon>
        <taxon>Pseudomonadota</taxon>
        <taxon>Betaproteobacteria</taxon>
        <taxon>Burkholderiales</taxon>
        <taxon>Oxalobacteraceae</taxon>
        <taxon>Undibacterium</taxon>
    </lineage>
</organism>